<accession>A0AAE1LXI7</accession>
<comment type="caution">
    <text evidence="2">The sequence shown here is derived from an EMBL/GenBank/DDBJ whole genome shotgun (WGS) entry which is preliminary data.</text>
</comment>
<dbReference type="AlphaFoldDB" id="A0AAE1LXI7"/>
<feature type="compositionally biased region" description="Polar residues" evidence="1">
    <location>
        <begin position="62"/>
        <end position="76"/>
    </location>
</feature>
<dbReference type="EMBL" id="JAWRVG010000045">
    <property type="protein sequence ID" value="KAK4064937.1"/>
    <property type="molecule type" value="Genomic_DNA"/>
</dbReference>
<dbReference type="GeneID" id="87923539"/>
<evidence type="ECO:0000313" key="3">
    <source>
        <dbReference type="Proteomes" id="UP001273209"/>
    </source>
</evidence>
<proteinExistence type="predicted"/>
<gene>
    <name evidence="2" type="ORF">Triagg1_8753</name>
</gene>
<reference evidence="2" key="1">
    <citation type="submission" date="2023-11" db="EMBL/GenBank/DDBJ databases">
        <title>The genome sequences of three competitors of mushroom-forming fungi.</title>
        <authorList>
            <person name="Beijen E."/>
            <person name="Ohm R.A."/>
        </authorList>
    </citation>
    <scope>NUCLEOTIDE SEQUENCE</scope>
    <source>
        <strain evidence="2">CBS 100526</strain>
    </source>
</reference>
<organism evidence="2 3">
    <name type="scientific">Trichoderma aggressivum f. europaeum</name>
    <dbReference type="NCBI Taxonomy" id="173218"/>
    <lineage>
        <taxon>Eukaryota</taxon>
        <taxon>Fungi</taxon>
        <taxon>Dikarya</taxon>
        <taxon>Ascomycota</taxon>
        <taxon>Pezizomycotina</taxon>
        <taxon>Sordariomycetes</taxon>
        <taxon>Hypocreomycetidae</taxon>
        <taxon>Hypocreales</taxon>
        <taxon>Hypocreaceae</taxon>
        <taxon>Trichoderma</taxon>
    </lineage>
</organism>
<evidence type="ECO:0000256" key="1">
    <source>
        <dbReference type="SAM" id="MobiDB-lite"/>
    </source>
</evidence>
<feature type="region of interest" description="Disordered" evidence="1">
    <location>
        <begin position="56"/>
        <end position="111"/>
    </location>
</feature>
<feature type="compositionally biased region" description="Acidic residues" evidence="1">
    <location>
        <begin position="88"/>
        <end position="98"/>
    </location>
</feature>
<evidence type="ECO:0000313" key="2">
    <source>
        <dbReference type="EMBL" id="KAK4064937.1"/>
    </source>
</evidence>
<dbReference type="RefSeq" id="XP_062752225.1">
    <property type="nucleotide sequence ID" value="XM_062903634.1"/>
</dbReference>
<keyword evidence="3" id="KW-1185">Reference proteome</keyword>
<protein>
    <submittedName>
        <fullName evidence="2">Uncharacterized protein</fullName>
    </submittedName>
</protein>
<dbReference type="Proteomes" id="UP001273209">
    <property type="component" value="Unassembled WGS sequence"/>
</dbReference>
<sequence length="253" mass="28630">MASLARREDEEIMAESHRIIAERNAAKEAAFKETIVAPNNNGNDADLLKKEVILPLDGETGGNSSKRLQSPQITQEISDDSFSSDCSSSEDDDYDDFSGENNSSSGIDYSDDNSDALDDLFPRDPSANLITKQVQKLLKEAYRRESRLWTQEMTKQFKKVAPTLKYEIFPTTGRISNHYICKHAKWNAHIWVHFWFLRVMFGPIACSRQPWFAKLAAEHPWVLDEADEGVVPEDTASILSSKTTTWTPKIQDP</sequence>
<name>A0AAE1LXI7_9HYPO</name>